<name>A0A197JDZ4_9FUNG</name>
<feature type="transmembrane region" description="Helical" evidence="2">
    <location>
        <begin position="363"/>
        <end position="387"/>
    </location>
</feature>
<reference evidence="3 4" key="1">
    <citation type="submission" date="2016-05" db="EMBL/GenBank/DDBJ databases">
        <title>Genome sequencing reveals origins of a unique bacterial endosymbiosis in the earliest lineages of terrestrial Fungi.</title>
        <authorList>
            <consortium name="DOE Joint Genome Institute"/>
            <person name="Uehling J."/>
            <person name="Gryganskyi A."/>
            <person name="Hameed K."/>
            <person name="Tschaplinski T."/>
            <person name="Misztal P."/>
            <person name="Wu S."/>
            <person name="Desiro A."/>
            <person name="Vande Pol N."/>
            <person name="Du Z.-Y."/>
            <person name="Zienkiewicz A."/>
            <person name="Zienkiewicz K."/>
            <person name="Morin E."/>
            <person name="Tisserant E."/>
            <person name="Splivallo R."/>
            <person name="Hainaut M."/>
            <person name="Henrissat B."/>
            <person name="Ohm R."/>
            <person name="Kuo A."/>
            <person name="Yan J."/>
            <person name="Lipzen A."/>
            <person name="Nolan M."/>
            <person name="Labutti K."/>
            <person name="Barry K."/>
            <person name="Goldstein A."/>
            <person name="Labbe J."/>
            <person name="Schadt C."/>
            <person name="Tuskan G."/>
            <person name="Grigoriev I."/>
            <person name="Martin F."/>
            <person name="Vilgalys R."/>
            <person name="Bonito G."/>
        </authorList>
    </citation>
    <scope>NUCLEOTIDE SEQUENCE [LARGE SCALE GENOMIC DNA]</scope>
    <source>
        <strain evidence="3 4">AG-77</strain>
    </source>
</reference>
<dbReference type="EMBL" id="KV442122">
    <property type="protein sequence ID" value="OAQ23345.1"/>
    <property type="molecule type" value="Genomic_DNA"/>
</dbReference>
<sequence>MTGGPILRYPHSCLAPSPHSNTTVLLIGVSGSVNGRLEINSIDLSDINNPFVNLTTIDEQVLYWRSQSSIFCHNYPDYKPEDKKLNPVHIQQFDPSWTFDTNVYLNSNIEIPSYFPGVALTSARNYAVVGHLGSASWSLAHTNTTNEVSGSSWTTFQLNPVDSFKVFSDDHMDRFPSSDPFLSVGTYILGSEVPARGHAIIFDTASSGWIYPTAGYIVGSSTYTGNMLQLESPVSVNMDNITLTREAIGVTMGVDAYILDKSSDSSTIVYYINPGQSLFLQRVPITGYNPRYSSALVATSMGSQIVVYSTNTNGPLFNTFDPTTRTWRGRDLNPPVASSPIPTSGVQPSPTNNEHTEIDTSTLPLLGIIGGVFGALVLTLLAIFLVVRSRRRKQSSSTSRQAKSYDRNSKTELLEEHYGIERMVSTIRSPQFNPAQPYSPPISGKSLGRNPQSPVLESAKFFPADLDFSSLSTRQHEHLRQQQPYQQNPTCNNSQLGHSMQPPSSFSPTSNGLSYLFNTSESDLLGRQTDASMRCSSSTSLSAGTSISQTRHSQAYSDATNFDHMSDYVPTILMLPSTPPPPPSSASPNRPLSHNY</sequence>
<organism evidence="3 4">
    <name type="scientific">Linnemannia elongata AG-77</name>
    <dbReference type="NCBI Taxonomy" id="1314771"/>
    <lineage>
        <taxon>Eukaryota</taxon>
        <taxon>Fungi</taxon>
        <taxon>Fungi incertae sedis</taxon>
        <taxon>Mucoromycota</taxon>
        <taxon>Mortierellomycotina</taxon>
        <taxon>Mortierellomycetes</taxon>
        <taxon>Mortierellales</taxon>
        <taxon>Mortierellaceae</taxon>
        <taxon>Linnemannia</taxon>
    </lineage>
</organism>
<feature type="region of interest" description="Disordered" evidence="1">
    <location>
        <begin position="573"/>
        <end position="596"/>
    </location>
</feature>
<evidence type="ECO:0000256" key="2">
    <source>
        <dbReference type="SAM" id="Phobius"/>
    </source>
</evidence>
<dbReference type="OrthoDB" id="2431454at2759"/>
<proteinExistence type="predicted"/>
<accession>A0A197JDZ4</accession>
<evidence type="ECO:0000256" key="1">
    <source>
        <dbReference type="SAM" id="MobiDB-lite"/>
    </source>
</evidence>
<keyword evidence="2" id="KW-0472">Membrane</keyword>
<dbReference type="AlphaFoldDB" id="A0A197JDZ4"/>
<feature type="region of interest" description="Disordered" evidence="1">
    <location>
        <begin position="429"/>
        <end position="450"/>
    </location>
</feature>
<feature type="compositionally biased region" description="Polar residues" evidence="1">
    <location>
        <begin position="340"/>
        <end position="357"/>
    </location>
</feature>
<evidence type="ECO:0000313" key="4">
    <source>
        <dbReference type="Proteomes" id="UP000078512"/>
    </source>
</evidence>
<dbReference type="Proteomes" id="UP000078512">
    <property type="component" value="Unassembled WGS sequence"/>
</dbReference>
<dbReference type="Gene3D" id="1.20.5.900">
    <property type="entry name" value="transmembrane domain of human cd4"/>
    <property type="match status" value="1"/>
</dbReference>
<feature type="region of interest" description="Disordered" evidence="1">
    <location>
        <begin position="528"/>
        <end position="555"/>
    </location>
</feature>
<feature type="compositionally biased region" description="Polar residues" evidence="1">
    <location>
        <begin position="481"/>
        <end position="513"/>
    </location>
</feature>
<keyword evidence="2" id="KW-0812">Transmembrane</keyword>
<keyword evidence="4" id="KW-1185">Reference proteome</keyword>
<feature type="region of interest" description="Disordered" evidence="1">
    <location>
        <begin position="474"/>
        <end position="513"/>
    </location>
</feature>
<protein>
    <submittedName>
        <fullName evidence="3">Uncharacterized protein</fullName>
    </submittedName>
</protein>
<gene>
    <name evidence="3" type="ORF">K457DRAFT_25208</name>
</gene>
<evidence type="ECO:0000313" key="3">
    <source>
        <dbReference type="EMBL" id="OAQ23345.1"/>
    </source>
</evidence>
<feature type="compositionally biased region" description="Low complexity" evidence="1">
    <location>
        <begin position="586"/>
        <end position="596"/>
    </location>
</feature>
<keyword evidence="2" id="KW-1133">Transmembrane helix</keyword>
<feature type="region of interest" description="Disordered" evidence="1">
    <location>
        <begin position="334"/>
        <end position="357"/>
    </location>
</feature>
<feature type="compositionally biased region" description="Low complexity" evidence="1">
    <location>
        <begin position="536"/>
        <end position="548"/>
    </location>
</feature>